<dbReference type="PANTHER" id="PTHR40518">
    <property type="entry name" value="ACETOACETATE DECARBOXYLASE"/>
    <property type="match status" value="1"/>
</dbReference>
<dbReference type="Pfam" id="PF06314">
    <property type="entry name" value="ADC"/>
    <property type="match status" value="1"/>
</dbReference>
<comment type="caution">
    <text evidence="1">The sequence shown here is derived from an EMBL/GenBank/DDBJ whole genome shotgun (WGS) entry which is preliminary data.</text>
</comment>
<accession>A0A4Y9QRE2</accession>
<name>A0A4Y9QRE2_9BACT</name>
<evidence type="ECO:0000313" key="1">
    <source>
        <dbReference type="EMBL" id="TFV93583.1"/>
    </source>
</evidence>
<sequence length="222" mass="25516">MTKPLSKELFQKAPAPWDLKGEGVILVYKFPKIWVEEQGQLPEYLKGKFTGGLGYLMLVNYTQSPVGPYRELLLIPGKFKPQGKQSITRIFVDSEQSTQNGRANWGIPKETMDFDWIEEDEKIKIQVKSRKEPLFSCEIKPFGFPFPASTKLLPIDLYQHWEGKGFYTKPSGKGKAKLARVKIQEVNPKFFPQVDQIKPLLAVHIRPFQIHFPKPIIHEGSF</sequence>
<dbReference type="InterPro" id="IPR023375">
    <property type="entry name" value="ADC_dom_sf"/>
</dbReference>
<dbReference type="Gene3D" id="2.40.400.10">
    <property type="entry name" value="Acetoacetate decarboxylase-like"/>
    <property type="match status" value="1"/>
</dbReference>
<dbReference type="InterPro" id="IPR010451">
    <property type="entry name" value="Acetoacetate_decarboxylase"/>
</dbReference>
<evidence type="ECO:0000313" key="2">
    <source>
        <dbReference type="Proteomes" id="UP000297647"/>
    </source>
</evidence>
<protein>
    <recommendedName>
        <fullName evidence="3">Acetoacetate decarboxylase</fullName>
    </recommendedName>
</protein>
<dbReference type="OrthoDB" id="323772at2"/>
<organism evidence="1 2">
    <name type="scientific">Algoriphagus kandeliae</name>
    <dbReference type="NCBI Taxonomy" id="2562278"/>
    <lineage>
        <taxon>Bacteria</taxon>
        <taxon>Pseudomonadati</taxon>
        <taxon>Bacteroidota</taxon>
        <taxon>Cytophagia</taxon>
        <taxon>Cytophagales</taxon>
        <taxon>Cyclobacteriaceae</taxon>
        <taxon>Algoriphagus</taxon>
    </lineage>
</organism>
<proteinExistence type="predicted"/>
<dbReference type="SUPFAM" id="SSF160104">
    <property type="entry name" value="Acetoacetate decarboxylase-like"/>
    <property type="match status" value="1"/>
</dbReference>
<keyword evidence="2" id="KW-1185">Reference proteome</keyword>
<evidence type="ECO:0008006" key="3">
    <source>
        <dbReference type="Google" id="ProtNLM"/>
    </source>
</evidence>
<dbReference type="EMBL" id="SPSB01000004">
    <property type="protein sequence ID" value="TFV93583.1"/>
    <property type="molecule type" value="Genomic_DNA"/>
</dbReference>
<dbReference type="AlphaFoldDB" id="A0A4Y9QRE2"/>
<dbReference type="PANTHER" id="PTHR40518:SF1">
    <property type="entry name" value="ACETOACETATE DECARBOXYLASE"/>
    <property type="match status" value="1"/>
</dbReference>
<dbReference type="RefSeq" id="WP_135076020.1">
    <property type="nucleotide sequence ID" value="NZ_SPSB01000004.1"/>
</dbReference>
<reference evidence="1 2" key="1">
    <citation type="submission" date="2019-03" db="EMBL/GenBank/DDBJ databases">
        <title>Algoriphagus sp. nov, a new strain isolated from root system soil of mangrove plant Kandelia.</title>
        <authorList>
            <person name="Yin Q."/>
            <person name="Wang K."/>
            <person name="Song Z."/>
        </authorList>
    </citation>
    <scope>NUCLEOTIDE SEQUENCE [LARGE SCALE GENOMIC DNA]</scope>
    <source>
        <strain evidence="1 2">XY-J91</strain>
    </source>
</reference>
<gene>
    <name evidence="1" type="ORF">E4S40_15170</name>
</gene>
<dbReference type="GO" id="GO:0016829">
    <property type="term" value="F:lyase activity"/>
    <property type="evidence" value="ECO:0007669"/>
    <property type="project" value="InterPro"/>
</dbReference>
<dbReference type="Proteomes" id="UP000297647">
    <property type="component" value="Unassembled WGS sequence"/>
</dbReference>